<evidence type="ECO:0000313" key="9">
    <source>
        <dbReference type="EMBL" id="MDP4529825.1"/>
    </source>
</evidence>
<evidence type="ECO:0000256" key="1">
    <source>
        <dbReference type="ARBA" id="ARBA00000385"/>
    </source>
</evidence>
<dbReference type="GO" id="GO:0160148">
    <property type="term" value="F:tRNA pseudouridine(55) synthase activity"/>
    <property type="evidence" value="ECO:0007669"/>
    <property type="project" value="UniProtKB-EC"/>
</dbReference>
<dbReference type="PANTHER" id="PTHR13767">
    <property type="entry name" value="TRNA-PSEUDOURIDINE SYNTHASE"/>
    <property type="match status" value="1"/>
</dbReference>
<sequence length="323" mass="35652">MTQGSKRRPVDGILLLNKPLEFSSNGILQKVRWLYQAQKAGHTGALDPLASGLLPICFGEATKFSQFLLDTDKTYLVSARFGIRTDTSDAAGEVVSTRPVAFNQPQLEQAMQAFRGDILQVPTMFSALKYQGQPLYKYARQGITVPREARPISIFRFELLALRQSSEQNHADFTAADFTEADFIVHCSKGTYIRTLIDDLGEALGCGAYVSALHRTQVGPFLAEAMHDLASLEALAEPCHQSRDFSALDQLLLPLDAALHGLEALTLSAEQQRRIAHGQSFGCELPDAEAVRLYSAEQQFLGIGKREQGELKPRRLLSTNKNL</sequence>
<dbReference type="Pfam" id="PF16198">
    <property type="entry name" value="TruB_C_2"/>
    <property type="match status" value="1"/>
</dbReference>
<dbReference type="EC" id="5.4.99.25" evidence="5"/>
<dbReference type="SUPFAM" id="SSF88697">
    <property type="entry name" value="PUA domain-like"/>
    <property type="match status" value="1"/>
</dbReference>
<dbReference type="EMBL" id="JAUZVY010000005">
    <property type="protein sequence ID" value="MDP4529825.1"/>
    <property type="molecule type" value="Genomic_DNA"/>
</dbReference>
<dbReference type="InterPro" id="IPR036974">
    <property type="entry name" value="PUA_sf"/>
</dbReference>
<dbReference type="NCBIfam" id="TIGR00431">
    <property type="entry name" value="TruB"/>
    <property type="match status" value="1"/>
</dbReference>
<dbReference type="Gene3D" id="2.30.130.10">
    <property type="entry name" value="PUA domain"/>
    <property type="match status" value="1"/>
</dbReference>
<evidence type="ECO:0000256" key="2">
    <source>
        <dbReference type="ARBA" id="ARBA00005642"/>
    </source>
</evidence>
<dbReference type="Gene3D" id="3.30.2350.10">
    <property type="entry name" value="Pseudouridine synthase"/>
    <property type="match status" value="1"/>
</dbReference>
<feature type="domain" description="tRNA pseudouridine synthase II TruB subfamily 1 C-terminal" evidence="7">
    <location>
        <begin position="265"/>
        <end position="317"/>
    </location>
</feature>
<gene>
    <name evidence="5 9" type="primary">truB</name>
    <name evidence="9" type="ORF">Q3O59_12420</name>
</gene>
<feature type="domain" description="tRNA pseudouridylate synthase B C-terminal" evidence="8">
    <location>
        <begin position="194"/>
        <end position="259"/>
    </location>
</feature>
<evidence type="ECO:0000313" key="10">
    <source>
        <dbReference type="Proteomes" id="UP001236258"/>
    </source>
</evidence>
<dbReference type="Pfam" id="PF01509">
    <property type="entry name" value="TruB_N"/>
    <property type="match status" value="1"/>
</dbReference>
<accession>A0ABT9GSS6</accession>
<keyword evidence="10" id="KW-1185">Reference proteome</keyword>
<keyword evidence="4 5" id="KW-0413">Isomerase</keyword>
<evidence type="ECO:0000256" key="3">
    <source>
        <dbReference type="ARBA" id="ARBA00022694"/>
    </source>
</evidence>
<evidence type="ECO:0000259" key="8">
    <source>
        <dbReference type="Pfam" id="PF16198"/>
    </source>
</evidence>
<organism evidence="9 10">
    <name type="scientific">Alkalimonas delamerensis</name>
    <dbReference type="NCBI Taxonomy" id="265981"/>
    <lineage>
        <taxon>Bacteria</taxon>
        <taxon>Pseudomonadati</taxon>
        <taxon>Pseudomonadota</taxon>
        <taxon>Gammaproteobacteria</taxon>
        <taxon>Alkalimonas</taxon>
    </lineage>
</organism>
<dbReference type="InterPro" id="IPR015947">
    <property type="entry name" value="PUA-like_sf"/>
</dbReference>
<dbReference type="InterPro" id="IPR015240">
    <property type="entry name" value="tRNA_sdUridine_synth_fam1_C"/>
</dbReference>
<dbReference type="PANTHER" id="PTHR13767:SF2">
    <property type="entry name" value="PSEUDOURIDYLATE SYNTHASE TRUB1"/>
    <property type="match status" value="1"/>
</dbReference>
<dbReference type="InterPro" id="IPR020103">
    <property type="entry name" value="PsdUridine_synth_cat_dom_sf"/>
</dbReference>
<dbReference type="Pfam" id="PF09157">
    <property type="entry name" value="TruB-C_2"/>
    <property type="match status" value="1"/>
</dbReference>
<evidence type="ECO:0000256" key="5">
    <source>
        <dbReference type="HAMAP-Rule" id="MF_01080"/>
    </source>
</evidence>
<dbReference type="RefSeq" id="WP_305945877.1">
    <property type="nucleotide sequence ID" value="NZ_JAUZVY010000005.1"/>
</dbReference>
<feature type="active site" description="Nucleophile" evidence="5">
    <location>
        <position position="47"/>
    </location>
</feature>
<dbReference type="HAMAP" id="MF_01080">
    <property type="entry name" value="TruB_bact"/>
    <property type="match status" value="1"/>
</dbReference>
<dbReference type="InterPro" id="IPR002501">
    <property type="entry name" value="PsdUridine_synth_N"/>
</dbReference>
<dbReference type="Proteomes" id="UP001236258">
    <property type="component" value="Unassembled WGS sequence"/>
</dbReference>
<evidence type="ECO:0000259" key="7">
    <source>
        <dbReference type="Pfam" id="PF09157"/>
    </source>
</evidence>
<dbReference type="InterPro" id="IPR032819">
    <property type="entry name" value="TruB_C"/>
</dbReference>
<comment type="catalytic activity">
    <reaction evidence="1 5">
        <text>uridine(55) in tRNA = pseudouridine(55) in tRNA</text>
        <dbReference type="Rhea" id="RHEA:42532"/>
        <dbReference type="Rhea" id="RHEA-COMP:10101"/>
        <dbReference type="Rhea" id="RHEA-COMP:10102"/>
        <dbReference type="ChEBI" id="CHEBI:65314"/>
        <dbReference type="ChEBI" id="CHEBI:65315"/>
        <dbReference type="EC" id="5.4.99.25"/>
    </reaction>
</comment>
<protein>
    <recommendedName>
        <fullName evidence="5">tRNA pseudouridine synthase B</fullName>
        <ecNumber evidence="5">5.4.99.25</ecNumber>
    </recommendedName>
    <alternativeName>
        <fullName evidence="5">tRNA pseudouridine(55) synthase</fullName>
        <shortName evidence="5">Psi55 synthase</shortName>
    </alternativeName>
    <alternativeName>
        <fullName evidence="5">tRNA pseudouridylate synthase</fullName>
    </alternativeName>
    <alternativeName>
        <fullName evidence="5">tRNA-uridine isomerase</fullName>
    </alternativeName>
</protein>
<name>A0ABT9GSS6_9GAMM</name>
<evidence type="ECO:0000256" key="4">
    <source>
        <dbReference type="ARBA" id="ARBA00023235"/>
    </source>
</evidence>
<dbReference type="SUPFAM" id="SSF55120">
    <property type="entry name" value="Pseudouridine synthase"/>
    <property type="match status" value="1"/>
</dbReference>
<dbReference type="InterPro" id="IPR014780">
    <property type="entry name" value="tRNA_psdUridine_synth_TruB"/>
</dbReference>
<comment type="caution">
    <text evidence="9">The sequence shown here is derived from an EMBL/GenBank/DDBJ whole genome shotgun (WGS) entry which is preliminary data.</text>
</comment>
<comment type="function">
    <text evidence="5">Responsible for synthesis of pseudouridine from uracil-55 in the psi GC loop of transfer RNAs.</text>
</comment>
<comment type="similarity">
    <text evidence="2 5">Belongs to the pseudouridine synthase TruB family. Type 1 subfamily.</text>
</comment>
<proteinExistence type="inferred from homology"/>
<reference evidence="9 10" key="1">
    <citation type="submission" date="2023-08" db="EMBL/GenBank/DDBJ databases">
        <authorList>
            <person name="Joshi A."/>
            <person name="Thite S."/>
        </authorList>
    </citation>
    <scope>NUCLEOTIDE SEQUENCE [LARGE SCALE GENOMIC DNA]</scope>
    <source>
        <strain evidence="9 10">1E1</strain>
    </source>
</reference>
<evidence type="ECO:0000259" key="6">
    <source>
        <dbReference type="Pfam" id="PF01509"/>
    </source>
</evidence>
<dbReference type="CDD" id="cd21152">
    <property type="entry name" value="PUA_TruB_bacterial"/>
    <property type="match status" value="1"/>
</dbReference>
<dbReference type="CDD" id="cd02573">
    <property type="entry name" value="PseudoU_synth_EcTruB"/>
    <property type="match status" value="1"/>
</dbReference>
<keyword evidence="3 5" id="KW-0819">tRNA processing</keyword>
<feature type="domain" description="Pseudouridine synthase II N-terminal" evidence="6">
    <location>
        <begin position="32"/>
        <end position="193"/>
    </location>
</feature>